<organism evidence="1 2">
    <name type="scientific">Echinops telfairi</name>
    <name type="common">Lesser hedgehog tenrec</name>
    <dbReference type="NCBI Taxonomy" id="9371"/>
    <lineage>
        <taxon>Eukaryota</taxon>
        <taxon>Metazoa</taxon>
        <taxon>Chordata</taxon>
        <taxon>Craniata</taxon>
        <taxon>Vertebrata</taxon>
        <taxon>Euteleostomi</taxon>
        <taxon>Mammalia</taxon>
        <taxon>Eutheria</taxon>
        <taxon>Afrotheria</taxon>
        <taxon>Tenrecidae</taxon>
        <taxon>Tenrecinae</taxon>
        <taxon>Echinops</taxon>
    </lineage>
</organism>
<reference evidence="2" key="1">
    <citation type="submission" date="2025-08" db="UniProtKB">
        <authorList>
            <consortium name="RefSeq"/>
        </authorList>
    </citation>
    <scope>IDENTIFICATION</scope>
</reference>
<evidence type="ECO:0000313" key="2">
    <source>
        <dbReference type="RefSeq" id="XP_045142084.1"/>
    </source>
</evidence>
<name>A0AC55CPJ5_ECHTE</name>
<accession>A0AC55CPJ5</accession>
<keyword evidence="1" id="KW-1185">Reference proteome</keyword>
<sequence>MRQNQLNNSSHRLHCYCAHQENKEPVFVMANIQQYRNSRGTTHSFLFGALAELLDNARDAGAARLDVFSVGNEKLQGGFMLCFLDDGCGMSPEETSEIIYFGTSKKRSSAFRFIGQYGNGLKSGAMRIGKDFILFTKKEETMTCLFFSQTFCETEGLSEVVVPIPSWLTRTRQHVTSDPIKFSTELAVIYKYSPFKTEAELMQQFDMIYGKCGSLLVIYNVKLLLTGEPELDVKTDQEDIRVAGAIDDFPEKWSFRAYTSILYFDPWMRIFIQAKRVRTKHLYHCLYRPRKYLYVTASFRGTFRNEVKKAEEAVKFAKLMLKEAQIKANTSDRTSSSSPAEDALRQALEDVEEKLKTLKEKQRELKQAKTLPLFYGVSVENRSQVGMFIYSNSRLIKMHEKVGPQMKVKSLLGAGVVGIVNIPLEIMEPSHNKQEFLNVREYTHLLKVMGQYLVQYCKDTGISNRNLSLFWNDLEYQNNKDVEQSLDFVQYQRRQAMAMPLIIQCDLCLKWRVLPSSANYQEKDFLDIWICANNPNPLENSCHQKEWLPSIPLGTMNTALPSKSEKEKQLRALVHKYQNKPTEQQPQLQFIPPSRISEPATVFQASAPKENTRTKRSRPSDGDLDRESLPSLDLSISHTGWKRHTEGHDSDIEFVSETKITRKTMQKKVKRPHWRGPGALPENVRGAKRSQASSWEMKRKHSQNLMQECTALIEVETNNENPDRILLFSNLCVCDQSDPVPVTVKEGKHSGKQWCRNLALKDSRFVTLMQIQIAKAAENICIVVVNVALGKRDTDISFKQEEKEVPLVTKENPELCSVVPKIQRNSSLPNSKSGMTEDSKAKPGCKAGVPAHGDRNVASSPAESFPNTPFQETKRKLMSNLRKVLQYFFPEYQLSPEFDCIFVEDPVTSSELEQCPEHMNTKLKMCFNQIQNVCMVQYEKKLKSKMQSIISDAVRREEIDEVSLRQCEEKRKRTEDKLKNLRVKLTSLLQKLHLGDPSADPEQIDSYLEALLKEDNLPFQNPLNKVTIESGHNFLFEKK</sequence>
<gene>
    <name evidence="2" type="primary">MORC1</name>
</gene>
<evidence type="ECO:0000313" key="1">
    <source>
        <dbReference type="Proteomes" id="UP000694863"/>
    </source>
</evidence>
<protein>
    <submittedName>
        <fullName evidence="2">MORC family CW-type zinc finger protein 1</fullName>
    </submittedName>
</protein>
<proteinExistence type="predicted"/>
<dbReference type="Proteomes" id="UP000694863">
    <property type="component" value="Unplaced"/>
</dbReference>
<dbReference type="RefSeq" id="XP_045142084.1">
    <property type="nucleotide sequence ID" value="XM_045286149.1"/>
</dbReference>